<protein>
    <submittedName>
        <fullName evidence="3">Prolyl endopeptidase</fullName>
        <ecNumber evidence="3">3.4.21.26</ecNumber>
    </submittedName>
</protein>
<dbReference type="Pfam" id="PF22659">
    <property type="entry name" value="YycE-like_C"/>
    <property type="match status" value="1"/>
</dbReference>
<dbReference type="Pfam" id="PF22658">
    <property type="entry name" value="YycE-like_N"/>
    <property type="match status" value="1"/>
</dbReference>
<feature type="domain" description="YycE-like N-terminal" evidence="1">
    <location>
        <begin position="5"/>
        <end position="56"/>
    </location>
</feature>
<feature type="domain" description="YycE-like C-terminal" evidence="2">
    <location>
        <begin position="70"/>
        <end position="124"/>
    </location>
</feature>
<accession>A0A1B7HNU4</accession>
<dbReference type="EMBL" id="LXEP01000042">
    <property type="protein sequence ID" value="OAT17243.1"/>
    <property type="molecule type" value="Genomic_DNA"/>
</dbReference>
<dbReference type="GO" id="GO:0004252">
    <property type="term" value="F:serine-type endopeptidase activity"/>
    <property type="evidence" value="ECO:0007669"/>
    <property type="project" value="UniProtKB-EC"/>
</dbReference>
<evidence type="ECO:0000259" key="1">
    <source>
        <dbReference type="Pfam" id="PF22658"/>
    </source>
</evidence>
<proteinExistence type="predicted"/>
<dbReference type="Gene3D" id="3.10.180.10">
    <property type="entry name" value="2,3-Dihydroxybiphenyl 1,2-Dioxygenase, domain 1"/>
    <property type="match status" value="1"/>
</dbReference>
<dbReference type="InterPro" id="IPR029068">
    <property type="entry name" value="Glyas_Bleomycin-R_OHBP_Dase"/>
</dbReference>
<dbReference type="InterPro" id="IPR058997">
    <property type="entry name" value="YycE-like_C"/>
</dbReference>
<evidence type="ECO:0000313" key="4">
    <source>
        <dbReference type="Proteomes" id="UP000078504"/>
    </source>
</evidence>
<keyword evidence="3" id="KW-0378">Hydrolase</keyword>
<name>A0A1B7HNU4_9ENTR</name>
<dbReference type="PATRIC" id="fig|1354253.4.peg.4281"/>
<evidence type="ECO:0000313" key="3">
    <source>
        <dbReference type="EMBL" id="OAT17243.1"/>
    </source>
</evidence>
<dbReference type="SUPFAM" id="SSF54593">
    <property type="entry name" value="Glyoxalase/Bleomycin resistance protein/Dihydroxybiphenyl dioxygenase"/>
    <property type="match status" value="1"/>
</dbReference>
<evidence type="ECO:0000259" key="2">
    <source>
        <dbReference type="Pfam" id="PF22659"/>
    </source>
</evidence>
<gene>
    <name evidence="3" type="ORF">M977_04173</name>
</gene>
<dbReference type="RefSeq" id="WP_064518677.1">
    <property type="nucleotide sequence ID" value="NZ_LXEP01000042.1"/>
</dbReference>
<organism evidence="3 4">
    <name type="scientific">Buttiauxella gaviniae ATCC 51604</name>
    <dbReference type="NCBI Taxonomy" id="1354253"/>
    <lineage>
        <taxon>Bacteria</taxon>
        <taxon>Pseudomonadati</taxon>
        <taxon>Pseudomonadota</taxon>
        <taxon>Gammaproteobacteria</taxon>
        <taxon>Enterobacterales</taxon>
        <taxon>Enterobacteriaceae</taxon>
        <taxon>Buttiauxella</taxon>
    </lineage>
</organism>
<dbReference type="EC" id="3.4.21.26" evidence="3"/>
<dbReference type="Proteomes" id="UP000078504">
    <property type="component" value="Unassembled WGS sequence"/>
</dbReference>
<comment type="caution">
    <text evidence="3">The sequence shown here is derived from an EMBL/GenBank/DDBJ whole genome shotgun (WGS) entry which is preliminary data.</text>
</comment>
<sequence>MIPHLRIARPVTDLAQSKEMYCLGLGLQELGDFSEHDGFSGVMLGRDELSWHLEFTVCHRHPVEPAATVDDLLVLYYPDNAQWQKTCQQMLNAGFVTINSFNPYWDIAGRTFVDNDGYRIVLQNRAWPTA</sequence>
<dbReference type="AlphaFoldDB" id="A0A1B7HNU4"/>
<dbReference type="InterPro" id="IPR058998">
    <property type="entry name" value="YycE-like_N"/>
</dbReference>
<reference evidence="3 4" key="1">
    <citation type="submission" date="2016-04" db="EMBL/GenBank/DDBJ databases">
        <title>ATOL: Assembling a taxonomically balanced genome-scale reconstruction of the evolutionary history of the Enterobacteriaceae.</title>
        <authorList>
            <person name="Plunkett G.III."/>
            <person name="Neeno-Eckwall E.C."/>
            <person name="Glasner J.D."/>
            <person name="Perna N.T."/>
        </authorList>
    </citation>
    <scope>NUCLEOTIDE SEQUENCE [LARGE SCALE GENOMIC DNA]</scope>
    <source>
        <strain evidence="3 4">ATCC 51604</strain>
    </source>
</reference>